<sequence>MKEFIVINTLMEDEPPSHKRISPDRELQHLLENGWRVTGHYTKFFSHKKCNGGIVLVYQEHALKIQRKWDNGTTNT</sequence>
<name>A0A0F9JGF8_9ZZZZ</name>
<evidence type="ECO:0008006" key="2">
    <source>
        <dbReference type="Google" id="ProtNLM"/>
    </source>
</evidence>
<accession>A0A0F9JGF8</accession>
<dbReference type="EMBL" id="LAZR01010126">
    <property type="protein sequence ID" value="KKM68683.1"/>
    <property type="molecule type" value="Genomic_DNA"/>
</dbReference>
<gene>
    <name evidence="1" type="ORF">LCGC14_1458450</name>
</gene>
<reference evidence="1" key="1">
    <citation type="journal article" date="2015" name="Nature">
        <title>Complex archaea that bridge the gap between prokaryotes and eukaryotes.</title>
        <authorList>
            <person name="Spang A."/>
            <person name="Saw J.H."/>
            <person name="Jorgensen S.L."/>
            <person name="Zaremba-Niedzwiedzka K."/>
            <person name="Martijn J."/>
            <person name="Lind A.E."/>
            <person name="van Eijk R."/>
            <person name="Schleper C."/>
            <person name="Guy L."/>
            <person name="Ettema T.J."/>
        </authorList>
    </citation>
    <scope>NUCLEOTIDE SEQUENCE</scope>
</reference>
<dbReference type="AlphaFoldDB" id="A0A0F9JGF8"/>
<protein>
    <recommendedName>
        <fullName evidence="2">DUF1737 domain-containing protein</fullName>
    </recommendedName>
</protein>
<organism evidence="1">
    <name type="scientific">marine sediment metagenome</name>
    <dbReference type="NCBI Taxonomy" id="412755"/>
    <lineage>
        <taxon>unclassified sequences</taxon>
        <taxon>metagenomes</taxon>
        <taxon>ecological metagenomes</taxon>
    </lineage>
</organism>
<evidence type="ECO:0000313" key="1">
    <source>
        <dbReference type="EMBL" id="KKM68683.1"/>
    </source>
</evidence>
<comment type="caution">
    <text evidence="1">The sequence shown here is derived from an EMBL/GenBank/DDBJ whole genome shotgun (WGS) entry which is preliminary data.</text>
</comment>
<proteinExistence type="predicted"/>